<dbReference type="GO" id="GO:0005789">
    <property type="term" value="C:endoplasmic reticulum membrane"/>
    <property type="evidence" value="ECO:0007669"/>
    <property type="project" value="TreeGrafter"/>
</dbReference>
<dbReference type="GO" id="GO:0031902">
    <property type="term" value="C:late endosome membrane"/>
    <property type="evidence" value="ECO:0007669"/>
    <property type="project" value="TreeGrafter"/>
</dbReference>
<dbReference type="GO" id="GO:0031201">
    <property type="term" value="C:SNARE complex"/>
    <property type="evidence" value="ECO:0007669"/>
    <property type="project" value="TreeGrafter"/>
</dbReference>
<accession>A0AAE1ZK23</accession>
<dbReference type="GO" id="GO:0005829">
    <property type="term" value="C:cytosol"/>
    <property type="evidence" value="ECO:0007669"/>
    <property type="project" value="GOC"/>
</dbReference>
<organism evidence="17 18">
    <name type="scientific">Schistosoma mekongi</name>
    <name type="common">Parasitic worm</name>
    <dbReference type="NCBI Taxonomy" id="38744"/>
    <lineage>
        <taxon>Eukaryota</taxon>
        <taxon>Metazoa</taxon>
        <taxon>Spiralia</taxon>
        <taxon>Lophotrochozoa</taxon>
        <taxon>Platyhelminthes</taxon>
        <taxon>Trematoda</taxon>
        <taxon>Digenea</taxon>
        <taxon>Strigeidida</taxon>
        <taxon>Schistosomatoidea</taxon>
        <taxon>Schistosomatidae</taxon>
        <taxon>Schistosoma</taxon>
    </lineage>
</organism>
<comment type="subunit">
    <text evidence="11">Interacts with distinct SNARE complexes that contain either STX5 or STX6. Interacts with NAPA and, to a lesser extent, with NAPG. Identified in a complex containing STX6, STX12, VAMP4 and VTI1A.</text>
</comment>
<dbReference type="Pfam" id="PF05008">
    <property type="entry name" value="V-SNARE"/>
    <property type="match status" value="1"/>
</dbReference>
<dbReference type="PANTHER" id="PTHR21230:SF26">
    <property type="entry name" value="VESICLE TRANSPORT THROUGH INTERACTION WITH T-SNARES HOMOLOG 1A"/>
    <property type="match status" value="1"/>
</dbReference>
<dbReference type="FunFam" id="1.20.5.110:FF:000078">
    <property type="entry name" value="Vesicle transport through interaction with t-SNAREs 1A"/>
    <property type="match status" value="1"/>
</dbReference>
<comment type="similarity">
    <text evidence="2">Belongs to the VTI1 family.</text>
</comment>
<protein>
    <recommendedName>
        <fullName evidence="12">Vesicle transport through interaction with t-SNAREs homolog 1A</fullName>
    </recommendedName>
    <alternativeName>
        <fullName evidence="14">Vesicle transport v-SNARE protein Vti1-like 2</fullName>
    </alternativeName>
    <alternativeName>
        <fullName evidence="13">Vti1-rp2</fullName>
    </alternativeName>
</protein>
<evidence type="ECO:0000259" key="16">
    <source>
        <dbReference type="SMART" id="SM00397"/>
    </source>
</evidence>
<evidence type="ECO:0000256" key="3">
    <source>
        <dbReference type="ARBA" id="ARBA00022448"/>
    </source>
</evidence>
<keyword evidence="8" id="KW-0175">Coiled coil</keyword>
<dbReference type="EMBL" id="JALJAT010000001">
    <property type="protein sequence ID" value="KAK4474764.1"/>
    <property type="molecule type" value="Genomic_DNA"/>
</dbReference>
<dbReference type="Proteomes" id="UP001292079">
    <property type="component" value="Unassembled WGS sequence"/>
</dbReference>
<evidence type="ECO:0000256" key="10">
    <source>
        <dbReference type="ARBA" id="ARBA00046280"/>
    </source>
</evidence>
<name>A0AAE1ZK23_SCHME</name>
<dbReference type="CDD" id="cd15891">
    <property type="entry name" value="SNARE_Vti1a"/>
    <property type="match status" value="1"/>
</dbReference>
<evidence type="ECO:0000256" key="8">
    <source>
        <dbReference type="ARBA" id="ARBA00023054"/>
    </source>
</evidence>
<keyword evidence="7" id="KW-0333">Golgi apparatus</keyword>
<evidence type="ECO:0000256" key="12">
    <source>
        <dbReference type="ARBA" id="ARBA00071612"/>
    </source>
</evidence>
<keyword evidence="18" id="KW-1185">Reference proteome</keyword>
<evidence type="ECO:0000256" key="6">
    <source>
        <dbReference type="ARBA" id="ARBA00022989"/>
    </source>
</evidence>
<dbReference type="Pfam" id="PF12352">
    <property type="entry name" value="V-SNARE_C"/>
    <property type="match status" value="1"/>
</dbReference>
<evidence type="ECO:0000256" key="9">
    <source>
        <dbReference type="ARBA" id="ARBA00023136"/>
    </source>
</evidence>
<dbReference type="GO" id="GO:0042147">
    <property type="term" value="P:retrograde transport, endosome to Golgi"/>
    <property type="evidence" value="ECO:0007669"/>
    <property type="project" value="TreeGrafter"/>
</dbReference>
<dbReference type="GO" id="GO:0006891">
    <property type="term" value="P:intra-Golgi vesicle-mediated transport"/>
    <property type="evidence" value="ECO:0007669"/>
    <property type="project" value="TreeGrafter"/>
</dbReference>
<evidence type="ECO:0000313" key="17">
    <source>
        <dbReference type="EMBL" id="KAK4474764.1"/>
    </source>
</evidence>
<dbReference type="PIRSF" id="PIRSF028865">
    <property type="entry name" value="Membrin-2"/>
    <property type="match status" value="1"/>
</dbReference>
<evidence type="ECO:0000256" key="11">
    <source>
        <dbReference type="ARBA" id="ARBA00065755"/>
    </source>
</evidence>
<evidence type="ECO:0000256" key="14">
    <source>
        <dbReference type="ARBA" id="ARBA00082368"/>
    </source>
</evidence>
<dbReference type="InterPro" id="IPR027027">
    <property type="entry name" value="GOSR2/Membrin/Bos1"/>
</dbReference>
<evidence type="ECO:0000256" key="5">
    <source>
        <dbReference type="ARBA" id="ARBA00022927"/>
    </source>
</evidence>
<evidence type="ECO:0000256" key="4">
    <source>
        <dbReference type="ARBA" id="ARBA00022692"/>
    </source>
</evidence>
<evidence type="ECO:0000256" key="1">
    <source>
        <dbReference type="ARBA" id="ARBA00004194"/>
    </source>
</evidence>
<dbReference type="AlphaFoldDB" id="A0AAE1ZK23"/>
<dbReference type="Gene3D" id="1.20.5.110">
    <property type="match status" value="1"/>
</dbReference>
<dbReference type="GO" id="GO:0005484">
    <property type="term" value="F:SNAP receptor activity"/>
    <property type="evidence" value="ECO:0007669"/>
    <property type="project" value="InterPro"/>
</dbReference>
<sequence>MTLFESYEKQYGNLTSDITFKLGKIPQLNGSERTKEVRDVSALFDETRDLIDQMSLEVQEMRHDIRPKFQNRLECYRKELEKLTTEFKRPRYAARRPENRNLGISDDEDTLHEEVLFDTDMRAQLLSNTERISRTTTKLEDGVRIALETEEVGGHILQDLSEQREKLQRSRDRLRQADSDLKKSSRVLSVMTRRILQNKLLLITVVFLMVLIFLLTIYLVTRHPTTHPDLSSAKTNSSHP</sequence>
<evidence type="ECO:0000256" key="13">
    <source>
        <dbReference type="ARBA" id="ARBA00081711"/>
    </source>
</evidence>
<dbReference type="GO" id="GO:0000139">
    <property type="term" value="C:Golgi membrane"/>
    <property type="evidence" value="ECO:0007669"/>
    <property type="project" value="UniProtKB-SubCell"/>
</dbReference>
<dbReference type="GO" id="GO:0016236">
    <property type="term" value="P:macroautophagy"/>
    <property type="evidence" value="ECO:0007669"/>
    <property type="project" value="TreeGrafter"/>
</dbReference>
<dbReference type="GO" id="GO:0006886">
    <property type="term" value="P:intracellular protein transport"/>
    <property type="evidence" value="ECO:0007669"/>
    <property type="project" value="InterPro"/>
</dbReference>
<dbReference type="SUPFAM" id="SSF58038">
    <property type="entry name" value="SNARE fusion complex"/>
    <property type="match status" value="1"/>
</dbReference>
<reference evidence="17" key="2">
    <citation type="journal article" date="2023" name="Infect Dis Poverty">
        <title>Chromosome-scale genome of the human blood fluke Schistosoma mekongi and its implications for public health.</title>
        <authorList>
            <person name="Zhou M."/>
            <person name="Xu L."/>
            <person name="Xu D."/>
            <person name="Chen W."/>
            <person name="Khan J."/>
            <person name="Hu Y."/>
            <person name="Huang H."/>
            <person name="Wei H."/>
            <person name="Zhang Y."/>
            <person name="Chusongsang P."/>
            <person name="Tanasarnprasert K."/>
            <person name="Hu X."/>
            <person name="Limpanont Y."/>
            <person name="Lv Z."/>
        </authorList>
    </citation>
    <scope>NUCLEOTIDE SEQUENCE</scope>
    <source>
        <strain evidence="17">LV_2022a</strain>
    </source>
</reference>
<dbReference type="InterPro" id="IPR007705">
    <property type="entry name" value="Vesicle_trsprt_v-SNARE_N"/>
</dbReference>
<dbReference type="Gene3D" id="1.20.58.400">
    <property type="entry name" value="t-snare proteins"/>
    <property type="match status" value="1"/>
</dbReference>
<proteinExistence type="inferred from homology"/>
<evidence type="ECO:0000256" key="15">
    <source>
        <dbReference type="SAM" id="Phobius"/>
    </source>
</evidence>
<dbReference type="GO" id="GO:0048280">
    <property type="term" value="P:vesicle fusion with Golgi apparatus"/>
    <property type="evidence" value="ECO:0007669"/>
    <property type="project" value="TreeGrafter"/>
</dbReference>
<evidence type="ECO:0000256" key="2">
    <source>
        <dbReference type="ARBA" id="ARBA00006108"/>
    </source>
</evidence>
<keyword evidence="6 15" id="KW-1133">Transmembrane helix</keyword>
<feature type="domain" description="T-SNARE coiled-coil homology" evidence="16">
    <location>
        <begin position="124"/>
        <end position="191"/>
    </location>
</feature>
<keyword evidence="4 15" id="KW-0812">Transmembrane</keyword>
<dbReference type="GO" id="GO:0000149">
    <property type="term" value="F:SNARE binding"/>
    <property type="evidence" value="ECO:0007669"/>
    <property type="project" value="TreeGrafter"/>
</dbReference>
<reference evidence="17" key="1">
    <citation type="submission" date="2022-04" db="EMBL/GenBank/DDBJ databases">
        <authorList>
            <person name="Xu L."/>
            <person name="Lv Z."/>
        </authorList>
    </citation>
    <scope>NUCLEOTIDE SEQUENCE</scope>
    <source>
        <strain evidence="17">LV_2022a</strain>
    </source>
</reference>
<keyword evidence="9 15" id="KW-0472">Membrane</keyword>
<comment type="caution">
    <text evidence="17">The sequence shown here is derived from an EMBL/GenBank/DDBJ whole genome shotgun (WGS) entry which is preliminary data.</text>
</comment>
<gene>
    <name evidence="17" type="ORF">MN116_001887</name>
</gene>
<dbReference type="InterPro" id="IPR038407">
    <property type="entry name" value="v-SNARE_N_sf"/>
</dbReference>
<dbReference type="FunFam" id="1.20.58.400:FF:000001">
    <property type="entry name" value="Vesicle transport through interaction with t-SNAREs homolog 1A"/>
    <property type="match status" value="1"/>
</dbReference>
<dbReference type="GO" id="GO:0006896">
    <property type="term" value="P:Golgi to vacuole transport"/>
    <property type="evidence" value="ECO:0007669"/>
    <property type="project" value="TreeGrafter"/>
</dbReference>
<comment type="subcellular location">
    <subcellularLocation>
        <location evidence="10">Endomembrane system</location>
        <topology evidence="10">Single-pass type IV membrane protein</topology>
    </subcellularLocation>
    <subcellularLocation>
        <location evidence="1">Golgi apparatus membrane</location>
        <topology evidence="1">Single-pass membrane protein</topology>
    </subcellularLocation>
</comment>
<dbReference type="PANTHER" id="PTHR21230">
    <property type="entry name" value="VESICLE TRANSPORT V-SNARE PROTEIN VTI1-RELATED"/>
    <property type="match status" value="1"/>
</dbReference>
<evidence type="ECO:0000313" key="18">
    <source>
        <dbReference type="Proteomes" id="UP001292079"/>
    </source>
</evidence>
<dbReference type="SUPFAM" id="SSF47661">
    <property type="entry name" value="t-snare proteins"/>
    <property type="match status" value="1"/>
</dbReference>
<dbReference type="SMART" id="SM00397">
    <property type="entry name" value="t_SNARE"/>
    <property type="match status" value="1"/>
</dbReference>
<evidence type="ECO:0000256" key="7">
    <source>
        <dbReference type="ARBA" id="ARBA00023034"/>
    </source>
</evidence>
<dbReference type="InterPro" id="IPR010989">
    <property type="entry name" value="SNARE"/>
</dbReference>
<dbReference type="GO" id="GO:0012507">
    <property type="term" value="C:ER to Golgi transport vesicle membrane"/>
    <property type="evidence" value="ECO:0007669"/>
    <property type="project" value="TreeGrafter"/>
</dbReference>
<keyword evidence="3" id="KW-0813">Transport</keyword>
<keyword evidence="5" id="KW-0653">Protein transport</keyword>
<dbReference type="InterPro" id="IPR000727">
    <property type="entry name" value="T_SNARE_dom"/>
</dbReference>
<feature type="transmembrane region" description="Helical" evidence="15">
    <location>
        <begin position="200"/>
        <end position="220"/>
    </location>
</feature>